<comment type="similarity">
    <text evidence="1">Belongs to the cycloisomerase 2 family.</text>
</comment>
<dbReference type="Pfam" id="PF10282">
    <property type="entry name" value="Lactonase"/>
    <property type="match status" value="1"/>
</dbReference>
<comment type="caution">
    <text evidence="3">The sequence shown here is derived from an EMBL/GenBank/DDBJ whole genome shotgun (WGS) entry which is preliminary data.</text>
</comment>
<dbReference type="InterPro" id="IPR015943">
    <property type="entry name" value="WD40/YVTN_repeat-like_dom_sf"/>
</dbReference>
<dbReference type="PANTHER" id="PTHR30344:SF1">
    <property type="entry name" value="6-PHOSPHOGLUCONOLACTONASE"/>
    <property type="match status" value="1"/>
</dbReference>
<proteinExistence type="inferred from homology"/>
<dbReference type="FunFam" id="2.130.10.10:FF:000306">
    <property type="entry name" value="3-carboxymuconate cyclase"/>
    <property type="match status" value="1"/>
</dbReference>
<keyword evidence="4" id="KW-1185">Reference proteome</keyword>
<evidence type="ECO:0000313" key="3">
    <source>
        <dbReference type="EMBL" id="SDX64918.1"/>
    </source>
</evidence>
<dbReference type="GO" id="GO:0017057">
    <property type="term" value="F:6-phosphogluconolactonase activity"/>
    <property type="evidence" value="ECO:0007669"/>
    <property type="project" value="TreeGrafter"/>
</dbReference>
<dbReference type="EMBL" id="FNNO01000023">
    <property type="protein sequence ID" value="SDX64918.1"/>
    <property type="molecule type" value="Genomic_DNA"/>
</dbReference>
<evidence type="ECO:0000313" key="4">
    <source>
        <dbReference type="Proteomes" id="UP000198711"/>
    </source>
</evidence>
<dbReference type="GO" id="GO:0005829">
    <property type="term" value="C:cytosol"/>
    <property type="evidence" value="ECO:0007669"/>
    <property type="project" value="TreeGrafter"/>
</dbReference>
<gene>
    <name evidence="3" type="ORF">SAMN05444410_1237</name>
</gene>
<dbReference type="InterPro" id="IPR050282">
    <property type="entry name" value="Cycloisomerase_2"/>
</dbReference>
<sequence>MRSLLLFVCLILSQWLFAQDYYLFVGTYTSGKSKGIYVYRFNSQTGEAQWVSNTDSSNNPAFLAVSPNGKFLYAINEARSPQSGRVSAYAFDAASGSLRLINQQPSGGFGPCFVTIDKTGKWVLTGNYMSGSLAALPVNKDGSLAPYTQMIQQEGSSVNKSRQEGPHVHSTFITPDQHYVLTPNLGTDKVMIYAFHKKDQQPLKPAAQPFVRSIPGSGPRHLDFHPNRKYVYLIEEMSGTVSVFAYHKGRLKKRQTIATHAADFKGQPGSADIHVSPDGKFLYASNRGEENNIAIFSIDPVSGLLTAKGYQALSGKWPRNFTIDPEGNFLLVANQQTNNIVIYKRNKETGMLEAMPQQLEVPSPVCLKLLRIEPHQ</sequence>
<evidence type="ECO:0000256" key="1">
    <source>
        <dbReference type="ARBA" id="ARBA00005564"/>
    </source>
</evidence>
<protein>
    <submittedName>
        <fullName evidence="3">6-phosphogluconolactonase</fullName>
    </submittedName>
</protein>
<dbReference type="Proteomes" id="UP000198711">
    <property type="component" value="Unassembled WGS sequence"/>
</dbReference>
<evidence type="ECO:0000256" key="2">
    <source>
        <dbReference type="ARBA" id="ARBA00022526"/>
    </source>
</evidence>
<dbReference type="RefSeq" id="WP_092726969.1">
    <property type="nucleotide sequence ID" value="NZ_FNNO01000023.1"/>
</dbReference>
<dbReference type="InterPro" id="IPR019405">
    <property type="entry name" value="Lactonase_7-beta_prop"/>
</dbReference>
<dbReference type="GO" id="GO:0006006">
    <property type="term" value="P:glucose metabolic process"/>
    <property type="evidence" value="ECO:0007669"/>
    <property type="project" value="UniProtKB-KW"/>
</dbReference>
<dbReference type="InterPro" id="IPR011048">
    <property type="entry name" value="Haem_d1_sf"/>
</dbReference>
<reference evidence="3 4" key="1">
    <citation type="submission" date="2016-10" db="EMBL/GenBank/DDBJ databases">
        <authorList>
            <person name="Varghese N."/>
            <person name="Submissions S."/>
        </authorList>
    </citation>
    <scope>NUCLEOTIDE SEQUENCE [LARGE SCALE GENOMIC DNA]</scope>
    <source>
        <strain evidence="3 4">DSM 25353</strain>
    </source>
</reference>
<keyword evidence="2" id="KW-0313">Glucose metabolism</keyword>
<name>A0A8X8LG91_9BACT</name>
<dbReference type="PANTHER" id="PTHR30344">
    <property type="entry name" value="6-PHOSPHOGLUCONOLACTONASE-RELATED"/>
    <property type="match status" value="1"/>
</dbReference>
<keyword evidence="2" id="KW-0119">Carbohydrate metabolism</keyword>
<organism evidence="3 4">
    <name type="scientific">Hydrobacter penzbergensis</name>
    <dbReference type="NCBI Taxonomy" id="1235997"/>
    <lineage>
        <taxon>Bacteria</taxon>
        <taxon>Pseudomonadati</taxon>
        <taxon>Bacteroidota</taxon>
        <taxon>Chitinophagia</taxon>
        <taxon>Chitinophagales</taxon>
        <taxon>Chitinophagaceae</taxon>
        <taxon>Hydrobacter</taxon>
    </lineage>
</organism>
<accession>A0A8X8LG91</accession>
<dbReference type="AlphaFoldDB" id="A0A8X8LG91"/>
<dbReference type="Gene3D" id="2.130.10.10">
    <property type="entry name" value="YVTN repeat-like/Quinoprotein amine dehydrogenase"/>
    <property type="match status" value="1"/>
</dbReference>
<dbReference type="SUPFAM" id="SSF51004">
    <property type="entry name" value="C-terminal (heme d1) domain of cytochrome cd1-nitrite reductase"/>
    <property type="match status" value="1"/>
</dbReference>